<dbReference type="PANTHER" id="PTHR43775:SF51">
    <property type="entry name" value="INACTIVE PHENOLPHTHIOCEROL SYNTHESIS POLYKETIDE SYNTHASE TYPE I PKS1-RELATED"/>
    <property type="match status" value="1"/>
</dbReference>
<dbReference type="GO" id="GO:0016746">
    <property type="term" value="F:acyltransferase activity"/>
    <property type="evidence" value="ECO:0007669"/>
    <property type="project" value="UniProtKB-KW"/>
</dbReference>
<dbReference type="InterPro" id="IPR050091">
    <property type="entry name" value="PKS_NRPS_Biosynth_Enz"/>
</dbReference>
<dbReference type="Proteomes" id="UP001183410">
    <property type="component" value="Unassembled WGS sequence"/>
</dbReference>
<accession>A0ABU2K1P0</accession>
<evidence type="ECO:0000256" key="2">
    <source>
        <dbReference type="ARBA" id="ARBA00023268"/>
    </source>
</evidence>
<dbReference type="Pfam" id="PF00698">
    <property type="entry name" value="Acyl_transf_1"/>
    <property type="match status" value="1"/>
</dbReference>
<keyword evidence="4" id="KW-0012">Acyltransferase</keyword>
<reference evidence="5" key="1">
    <citation type="submission" date="2023-07" db="EMBL/GenBank/DDBJ databases">
        <title>30 novel species of actinomycetes from the DSMZ collection.</title>
        <authorList>
            <person name="Nouioui I."/>
        </authorList>
    </citation>
    <scope>NUCLEOTIDE SEQUENCE [LARGE SCALE GENOMIC DNA]</scope>
    <source>
        <strain evidence="5">DSM 44915</strain>
    </source>
</reference>
<gene>
    <name evidence="4" type="ORF">RM844_33385</name>
</gene>
<dbReference type="Gene3D" id="3.40.366.10">
    <property type="entry name" value="Malonyl-Coenzyme A Acyl Carrier Protein, domain 2"/>
    <property type="match status" value="1"/>
</dbReference>
<dbReference type="EMBL" id="JAVREO010000318">
    <property type="protein sequence ID" value="MDT0271173.1"/>
    <property type="molecule type" value="Genomic_DNA"/>
</dbReference>
<evidence type="ECO:0000256" key="1">
    <source>
        <dbReference type="ARBA" id="ARBA00022679"/>
    </source>
</evidence>
<dbReference type="RefSeq" id="WP_311671160.1">
    <property type="nucleotide sequence ID" value="NZ_JAVREO010000318.1"/>
</dbReference>
<dbReference type="InterPro" id="IPR001227">
    <property type="entry name" value="Ac_transferase_dom_sf"/>
</dbReference>
<evidence type="ECO:0000313" key="5">
    <source>
        <dbReference type="Proteomes" id="UP001183410"/>
    </source>
</evidence>
<evidence type="ECO:0000259" key="3">
    <source>
        <dbReference type="Pfam" id="PF00698"/>
    </source>
</evidence>
<comment type="caution">
    <text evidence="4">The sequence shown here is derived from an EMBL/GenBank/DDBJ whole genome shotgun (WGS) entry which is preliminary data.</text>
</comment>
<proteinExistence type="predicted"/>
<dbReference type="InterPro" id="IPR014043">
    <property type="entry name" value="Acyl_transferase_dom"/>
</dbReference>
<dbReference type="PANTHER" id="PTHR43775">
    <property type="entry name" value="FATTY ACID SYNTHASE"/>
    <property type="match status" value="1"/>
</dbReference>
<feature type="domain" description="Malonyl-CoA:ACP transacylase (MAT)" evidence="3">
    <location>
        <begin position="13"/>
        <end position="89"/>
    </location>
</feature>
<keyword evidence="2" id="KW-0511">Multifunctional enzyme</keyword>
<evidence type="ECO:0000313" key="4">
    <source>
        <dbReference type="EMBL" id="MDT0271173.1"/>
    </source>
</evidence>
<sequence>MVGSVVGGKVGVVFSGQGSQWVGMGRELYEVFPAFREAFDEVGALVDERRDGSLREVVFSGDAEVLEGTGWAQVGLFAVGVGLWRVLES</sequence>
<protein>
    <submittedName>
        <fullName evidence="4">Acyltransferase domain-containing protein</fullName>
    </submittedName>
</protein>
<name>A0ABU2K1P0_9ACTN</name>
<dbReference type="InterPro" id="IPR016035">
    <property type="entry name" value="Acyl_Trfase/lysoPLipase"/>
</dbReference>
<feature type="non-terminal residue" evidence="4">
    <location>
        <position position="89"/>
    </location>
</feature>
<keyword evidence="5" id="KW-1185">Reference proteome</keyword>
<organism evidence="4 5">
    <name type="scientific">Streptomyces chisholmiae</name>
    <dbReference type="NCBI Taxonomy" id="3075540"/>
    <lineage>
        <taxon>Bacteria</taxon>
        <taxon>Bacillati</taxon>
        <taxon>Actinomycetota</taxon>
        <taxon>Actinomycetes</taxon>
        <taxon>Kitasatosporales</taxon>
        <taxon>Streptomycetaceae</taxon>
        <taxon>Streptomyces</taxon>
    </lineage>
</organism>
<keyword evidence="1" id="KW-0808">Transferase</keyword>
<dbReference type="SUPFAM" id="SSF52151">
    <property type="entry name" value="FabD/lysophospholipase-like"/>
    <property type="match status" value="1"/>
</dbReference>